<feature type="compositionally biased region" description="Pro residues" evidence="1">
    <location>
        <begin position="310"/>
        <end position="330"/>
    </location>
</feature>
<protein>
    <submittedName>
        <fullName evidence="2">NAD(P)H nitroreductase</fullName>
    </submittedName>
</protein>
<dbReference type="Proteomes" id="UP000680866">
    <property type="component" value="Chromosome"/>
</dbReference>
<feature type="region of interest" description="Disordered" evidence="1">
    <location>
        <begin position="303"/>
        <end position="350"/>
    </location>
</feature>
<dbReference type="AlphaFoldDB" id="A0A810MW39"/>
<dbReference type="EMBL" id="AP023359">
    <property type="protein sequence ID" value="BCJ63853.1"/>
    <property type="molecule type" value="Genomic_DNA"/>
</dbReference>
<dbReference type="Gene3D" id="3.40.109.10">
    <property type="entry name" value="NADH Oxidase"/>
    <property type="match status" value="1"/>
</dbReference>
<feature type="compositionally biased region" description="Basic residues" evidence="1">
    <location>
        <begin position="340"/>
        <end position="350"/>
    </location>
</feature>
<evidence type="ECO:0000256" key="1">
    <source>
        <dbReference type="SAM" id="MobiDB-lite"/>
    </source>
</evidence>
<organism evidence="2 3">
    <name type="scientific">Polymorphospora rubra</name>
    <dbReference type="NCBI Taxonomy" id="338584"/>
    <lineage>
        <taxon>Bacteria</taxon>
        <taxon>Bacillati</taxon>
        <taxon>Actinomycetota</taxon>
        <taxon>Actinomycetes</taxon>
        <taxon>Micromonosporales</taxon>
        <taxon>Micromonosporaceae</taxon>
        <taxon>Polymorphospora</taxon>
    </lineage>
</organism>
<proteinExistence type="predicted"/>
<dbReference type="PANTHER" id="PTHR23026">
    <property type="entry name" value="NADPH NITROREDUCTASE"/>
    <property type="match status" value="1"/>
</dbReference>
<evidence type="ECO:0000313" key="2">
    <source>
        <dbReference type="EMBL" id="BCJ63853.1"/>
    </source>
</evidence>
<dbReference type="SUPFAM" id="SSF55469">
    <property type="entry name" value="FMN-dependent nitroreductase-like"/>
    <property type="match status" value="2"/>
</dbReference>
<gene>
    <name evidence="2" type="ORF">Prubr_08740</name>
</gene>
<dbReference type="RefSeq" id="WP_212821866.1">
    <property type="nucleotide sequence ID" value="NZ_AP023359.1"/>
</dbReference>
<accession>A0A810MW39</accession>
<sequence>MTTQTGRTAEALARAAAMAGHAPSVHNTQPWRWTVHPDRLELSAVRDRQLAATDPEGRLLTISCGAALHHARTALAADGWDCTVRRLPDPDRPDLLAVLVAGEHRAPDEAAVRLVQTMSVRHTDRRPLSDEVLTDDVLKTISEAVRAEGPHLHVLTGEQVYDLASAADRAGTAEREDPAVQEELAYWIGRGDGLGVPAHVLPEVQPATTVPGRDFGQPGTLPIAPGHDRAAFYGLFYGDGDEPLWWLRAGEALSAAWLTATRLGASVLPLSAVVEVTATRAALRRLVAELGWPYLVIRLGVADPEHAGPPHTPRLPTPRRSTPPRPPTPQDPRDQGLTRACRRRVSRKTP</sequence>
<dbReference type="PANTHER" id="PTHR23026:SF123">
    <property type="entry name" value="NAD(P)H NITROREDUCTASE RV3131-RELATED"/>
    <property type="match status" value="1"/>
</dbReference>
<evidence type="ECO:0000313" key="3">
    <source>
        <dbReference type="Proteomes" id="UP000680866"/>
    </source>
</evidence>
<reference evidence="2" key="1">
    <citation type="submission" date="2020-08" db="EMBL/GenBank/DDBJ databases">
        <title>Whole genome shotgun sequence of Polymorphospora rubra NBRC 101157.</title>
        <authorList>
            <person name="Komaki H."/>
            <person name="Tamura T."/>
        </authorList>
    </citation>
    <scope>NUCLEOTIDE SEQUENCE</scope>
    <source>
        <strain evidence="2">NBRC 101157</strain>
    </source>
</reference>
<name>A0A810MW39_9ACTN</name>
<dbReference type="KEGG" id="pry:Prubr_08740"/>
<dbReference type="InterPro" id="IPR050627">
    <property type="entry name" value="Nitroreductase/BluB"/>
</dbReference>
<dbReference type="InterPro" id="IPR000415">
    <property type="entry name" value="Nitroreductase-like"/>
</dbReference>
<keyword evidence="3" id="KW-1185">Reference proteome</keyword>
<dbReference type="NCBIfam" id="NF047509">
    <property type="entry name" value="Rv3131_FMN_oxido"/>
    <property type="match status" value="1"/>
</dbReference>
<dbReference type="GO" id="GO:0016491">
    <property type="term" value="F:oxidoreductase activity"/>
    <property type="evidence" value="ECO:0007669"/>
    <property type="project" value="InterPro"/>
</dbReference>